<dbReference type="Pfam" id="PF00415">
    <property type="entry name" value="RCC1"/>
    <property type="match status" value="3"/>
</dbReference>
<dbReference type="PROSITE" id="PS50012">
    <property type="entry name" value="RCC1_3"/>
    <property type="match status" value="3"/>
</dbReference>
<sequence length="1225" mass="138068">MENLWLWGQKEISGVGDISELVEMMDEDPENTILDTNGDCWLPVPLKTGVRCRTVRMVAMGYEHCLIVTADSLMYAWGNGSKGQLGTGSMQAADTPQFITYPTDVLDVAAGEEHSACLIEGGECFTWGNAVGGRLGLGSCLTDGEQLSPKRVVIDQTELRVLRSVACGSQHSALITQDGRLLTFGTGWFGRLGNGEKDNEYMPKLVDLASQVKEVHCATYHTCIVDSSDRLWVCGRDSSLCRDGQNHVYRPILFEPFNQPGAARGVRSLATVEQHTLVAAYPMSKPETVELWVWGTLVGFLGAGRPRHVDAMLPVCEKMRGVRRPCRTAQVGLGLSALAVAHRRGARGRVRVPTRQWSVARRAEEVDLDLPELELEPGVLSEAPEMTFMIDEEIPSRSSSSLIIHHRLGSESQVPAILKLVEEYLPKFDVYNCATALHKCGLQARDNELAARQIQSDPNFIRLFAAAKKKTLRRVADLEATTLATILWSCARLNIVDSELTSAITTDATTRMNHYSTNSIGILMFSLGFSGVRPRPSLQKALLTELQGRQDFDTESLLLIVYACMRLGIRDRRIMEVAGQHIVQTGLEDCEPLTVACFCYAYGKLEYFERQVLATLGQRTLKLVDDFSPRMLNMALLGLAAATGQMEELDPVLEKLKVVVEDRMAELSYRDVSTCAFAFGKYSLLSREREEALEAPGSVNREKWARGIVTDQKDEAFVKALKDEVLRRDHESFTMAELNLIVYALMRMKHRDQDFLGVCARLFEENSAELMLVEILNILYAFGRVDYIQMGLVQRLIEELERRNEWETWEPLHWATLSYSLAVNQVRHERLMDRIAIHFCEHIREFDERSISMLAWGLAFLNCRNHGEAVASVLAEELSRRSHEFSSLSLTVSFWAVALLGGKSAALQTMNVMFKEGFWSRDFGVSGYSQLYMCMACWQAELGIQVDQLVGYEVCRKCYEETTILYMGEQHRRLSDRLRVQQIPHQANSMAPTLDNFNDAGVRADIIIEKLKLVIEVEGPQRSTIPMELLAEKLKEEEPEDGAGESRRESRRTVLAGERAEVLVQAREYVECGLSGSAAWKRRLLRSCGWRVVTVSFDESEEYIADALKKMIKTDSTEEARSDEEASQGFGASSMEDLGEAPTELDPMSIEKPREDEMSDYEIQLREAHQQAMRKLKLRLLQEREDLASSKNYGKYMQYREWQVEVEKEIMQELVESLQVPASTL</sequence>
<evidence type="ECO:0000313" key="4">
    <source>
        <dbReference type="EMBL" id="CAK9025412.1"/>
    </source>
</evidence>
<comment type="caution">
    <text evidence="4">The sequence shown here is derived from an EMBL/GenBank/DDBJ whole genome shotgun (WGS) entry which is preliminary data.</text>
</comment>
<keyword evidence="1" id="KW-0677">Repeat</keyword>
<dbReference type="PANTHER" id="PTHR22870:SF155">
    <property type="entry name" value="E3 UBIQUITIN-PROTEIN LIGASE HERC1-RELATED"/>
    <property type="match status" value="1"/>
</dbReference>
<dbReference type="Proteomes" id="UP001642464">
    <property type="component" value="Unassembled WGS sequence"/>
</dbReference>
<protein>
    <submittedName>
        <fullName evidence="4">RCC1 and FYVE domains-containing protein 1 (Protein Praf4)</fullName>
    </submittedName>
</protein>
<dbReference type="SUPFAM" id="SSF50985">
    <property type="entry name" value="RCC1/BLIP-II"/>
    <property type="match status" value="1"/>
</dbReference>
<evidence type="ECO:0000256" key="2">
    <source>
        <dbReference type="PROSITE-ProRule" id="PRU00235"/>
    </source>
</evidence>
<feature type="compositionally biased region" description="Basic and acidic residues" evidence="3">
    <location>
        <begin position="1115"/>
        <end position="1124"/>
    </location>
</feature>
<dbReference type="PANTHER" id="PTHR22870">
    <property type="entry name" value="REGULATOR OF CHROMOSOME CONDENSATION"/>
    <property type="match status" value="1"/>
</dbReference>
<feature type="repeat" description="RCC1" evidence="2">
    <location>
        <begin position="122"/>
        <end position="178"/>
    </location>
</feature>
<feature type="region of interest" description="Disordered" evidence="3">
    <location>
        <begin position="1115"/>
        <end position="1150"/>
    </location>
</feature>
<proteinExistence type="predicted"/>
<feature type="repeat" description="RCC1" evidence="2">
    <location>
        <begin position="179"/>
        <end position="228"/>
    </location>
</feature>
<dbReference type="InterPro" id="IPR009091">
    <property type="entry name" value="RCC1/BLIP-II"/>
</dbReference>
<reference evidence="4 5" key="1">
    <citation type="submission" date="2024-02" db="EMBL/GenBank/DDBJ databases">
        <authorList>
            <person name="Chen Y."/>
            <person name="Shah S."/>
            <person name="Dougan E. K."/>
            <person name="Thang M."/>
            <person name="Chan C."/>
        </authorList>
    </citation>
    <scope>NUCLEOTIDE SEQUENCE [LARGE SCALE GENOMIC DNA]</scope>
</reference>
<dbReference type="InterPro" id="IPR051210">
    <property type="entry name" value="Ub_ligase/GEF_domain"/>
</dbReference>
<accession>A0ABP0KFK9</accession>
<dbReference type="PRINTS" id="PR00633">
    <property type="entry name" value="RCCNDNSATION"/>
</dbReference>
<evidence type="ECO:0000256" key="1">
    <source>
        <dbReference type="ARBA" id="ARBA00022737"/>
    </source>
</evidence>
<evidence type="ECO:0000256" key="3">
    <source>
        <dbReference type="SAM" id="MobiDB-lite"/>
    </source>
</evidence>
<dbReference type="EMBL" id="CAXAMM010011159">
    <property type="protein sequence ID" value="CAK9025412.1"/>
    <property type="molecule type" value="Genomic_DNA"/>
</dbReference>
<feature type="repeat" description="RCC1" evidence="2">
    <location>
        <begin position="72"/>
        <end position="121"/>
    </location>
</feature>
<gene>
    <name evidence="4" type="ORF">SCF082_LOCUS17070</name>
</gene>
<dbReference type="PROSITE" id="PS00626">
    <property type="entry name" value="RCC1_2"/>
    <property type="match status" value="2"/>
</dbReference>
<dbReference type="Gene3D" id="2.130.10.30">
    <property type="entry name" value="Regulator of chromosome condensation 1/beta-lactamase-inhibitor protein II"/>
    <property type="match status" value="1"/>
</dbReference>
<keyword evidence="5" id="KW-1185">Reference proteome</keyword>
<name>A0ABP0KFK9_9DINO</name>
<dbReference type="InterPro" id="IPR000408">
    <property type="entry name" value="Reg_chr_condens"/>
</dbReference>
<evidence type="ECO:0000313" key="5">
    <source>
        <dbReference type="Proteomes" id="UP001642464"/>
    </source>
</evidence>
<organism evidence="4 5">
    <name type="scientific">Durusdinium trenchii</name>
    <dbReference type="NCBI Taxonomy" id="1381693"/>
    <lineage>
        <taxon>Eukaryota</taxon>
        <taxon>Sar</taxon>
        <taxon>Alveolata</taxon>
        <taxon>Dinophyceae</taxon>
        <taxon>Suessiales</taxon>
        <taxon>Symbiodiniaceae</taxon>
        <taxon>Durusdinium</taxon>
    </lineage>
</organism>